<evidence type="ECO:0000313" key="2">
    <source>
        <dbReference type="Proteomes" id="UP001060085"/>
    </source>
</evidence>
<accession>A0ACC0AYK9</accession>
<dbReference type="EMBL" id="CM044704">
    <property type="protein sequence ID" value="KAI5665375.1"/>
    <property type="molecule type" value="Genomic_DNA"/>
</dbReference>
<keyword evidence="2" id="KW-1185">Reference proteome</keyword>
<proteinExistence type="predicted"/>
<organism evidence="1 2">
    <name type="scientific">Catharanthus roseus</name>
    <name type="common">Madagascar periwinkle</name>
    <name type="synonym">Vinca rosea</name>
    <dbReference type="NCBI Taxonomy" id="4058"/>
    <lineage>
        <taxon>Eukaryota</taxon>
        <taxon>Viridiplantae</taxon>
        <taxon>Streptophyta</taxon>
        <taxon>Embryophyta</taxon>
        <taxon>Tracheophyta</taxon>
        <taxon>Spermatophyta</taxon>
        <taxon>Magnoliopsida</taxon>
        <taxon>eudicotyledons</taxon>
        <taxon>Gunneridae</taxon>
        <taxon>Pentapetalae</taxon>
        <taxon>asterids</taxon>
        <taxon>lamiids</taxon>
        <taxon>Gentianales</taxon>
        <taxon>Apocynaceae</taxon>
        <taxon>Rauvolfioideae</taxon>
        <taxon>Vinceae</taxon>
        <taxon>Catharanthinae</taxon>
        <taxon>Catharanthus</taxon>
    </lineage>
</organism>
<sequence length="547" mass="60954">MELHLENNQFIGKIPEFNESKLVSLNISYNNLTGEIPLSLSSFNKSSFEGNPWLCGEKMDNPCSSQMNNTGIHHHHKISKKYYIGFIIAASIILVLTCFAIFVFHRRIRSVNGAGAGTGAAAAAASGRRVPSLRDLTPGSEKRRSSSSSSHSRKVGSSSRKSFEDLVLIKKEKGEFGLADLMRGAAELLGNGELGSAYKVTMANDLTVVVKRIKEMNQIEKNEFDTQLRRLGRLKHRNLLTPLAYHFRKDEKLIVYEYIHQGTLLSLLQEGERSFRTLNWLSLFINYDPEFPGRGRTMEVPGEAGSFDGNGRTPRSWVAKRAHLETWDLREGVLSRAELNWPNRLKIIRGIARGLGHLHSELASTCELPHGDLKSSNVLLSPNYEPLLADFGFAPLINRNQAKKSLSAYSSPEAVEHQQVSPKSDVYSLGIIILELISGKCSSEVIDIVQWVKSAISEGKSDELVDPEIANSINISPDDVERLILIGAACTESNPEQRLDIREAISRIESIQVDEFQEVRTFQEIRDESYADSASNQSRRSSNTQEG</sequence>
<protein>
    <submittedName>
        <fullName evidence="1">Uncharacterized protein</fullName>
    </submittedName>
</protein>
<evidence type="ECO:0000313" key="1">
    <source>
        <dbReference type="EMBL" id="KAI5665375.1"/>
    </source>
</evidence>
<comment type="caution">
    <text evidence="1">The sequence shown here is derived from an EMBL/GenBank/DDBJ whole genome shotgun (WGS) entry which is preliminary data.</text>
</comment>
<name>A0ACC0AYK9_CATRO</name>
<gene>
    <name evidence="1" type="ORF">M9H77_15228</name>
</gene>
<reference evidence="2" key="1">
    <citation type="journal article" date="2023" name="Nat. Plants">
        <title>Single-cell RNA sequencing provides a high-resolution roadmap for understanding the multicellular compartmentation of specialized metabolism.</title>
        <authorList>
            <person name="Sun S."/>
            <person name="Shen X."/>
            <person name="Li Y."/>
            <person name="Li Y."/>
            <person name="Wang S."/>
            <person name="Li R."/>
            <person name="Zhang H."/>
            <person name="Shen G."/>
            <person name="Guo B."/>
            <person name="Wei J."/>
            <person name="Xu J."/>
            <person name="St-Pierre B."/>
            <person name="Chen S."/>
            <person name="Sun C."/>
        </authorList>
    </citation>
    <scope>NUCLEOTIDE SEQUENCE [LARGE SCALE GENOMIC DNA]</scope>
</reference>
<dbReference type="Proteomes" id="UP001060085">
    <property type="component" value="Linkage Group LG04"/>
</dbReference>